<organism evidence="2 3">
    <name type="scientific">Paraburkholderia edwinii</name>
    <dbReference type="NCBI Taxonomy" id="2861782"/>
    <lineage>
        <taxon>Bacteria</taxon>
        <taxon>Pseudomonadati</taxon>
        <taxon>Pseudomonadota</taxon>
        <taxon>Betaproteobacteria</taxon>
        <taxon>Burkholderiales</taxon>
        <taxon>Burkholderiaceae</taxon>
        <taxon>Paraburkholderia</taxon>
    </lineage>
</organism>
<proteinExistence type="predicted"/>
<dbReference type="Proteomes" id="UP000826462">
    <property type="component" value="Chromosome 1"/>
</dbReference>
<evidence type="ECO:0000256" key="1">
    <source>
        <dbReference type="SAM" id="MobiDB-lite"/>
    </source>
</evidence>
<dbReference type="RefSeq" id="WP_219796188.1">
    <property type="nucleotide sequence ID" value="NZ_CP080095.1"/>
</dbReference>
<gene>
    <name evidence="2" type="ORF">KZJ38_12415</name>
</gene>
<protein>
    <submittedName>
        <fullName evidence="2">Uncharacterized protein</fullName>
    </submittedName>
</protein>
<keyword evidence="3" id="KW-1185">Reference proteome</keyword>
<feature type="region of interest" description="Disordered" evidence="1">
    <location>
        <begin position="27"/>
        <end position="47"/>
    </location>
</feature>
<evidence type="ECO:0000313" key="2">
    <source>
        <dbReference type="EMBL" id="QYD67194.1"/>
    </source>
</evidence>
<reference evidence="2 3" key="1">
    <citation type="submission" date="2021-07" db="EMBL/GenBank/DDBJ databases">
        <title>Paraburkholderia edwinii protects Aspergillus sp. from phenazines by acting as a toxin sponge.</title>
        <authorList>
            <person name="Dahlstrom K.M."/>
            <person name="Newman D.K."/>
        </authorList>
    </citation>
    <scope>NUCLEOTIDE SEQUENCE [LARGE SCALE GENOMIC DNA]</scope>
    <source>
        <strain evidence="2 3">Pe01</strain>
    </source>
</reference>
<name>A0ABX8UJL9_9BURK</name>
<dbReference type="EMBL" id="CP080095">
    <property type="protein sequence ID" value="QYD67194.1"/>
    <property type="molecule type" value="Genomic_DNA"/>
</dbReference>
<accession>A0ABX8UJL9</accession>
<sequence length="166" mass="17589">MSVLKAAGYEVRRPDEAPAASVSIPAPAQAATAAPPQMPEQAPAPAQVPAQVPVEAPAPAQAEAPVQTAARHRFSLLCNATVQGQRVSQSLSIDLDADTVNGARAEVSDTEIKWTTQSRDQSGTAFNGETHTLNRLTGDYRFYDEAAIYSADAPTWQCAPASKRLF</sequence>
<evidence type="ECO:0000313" key="3">
    <source>
        <dbReference type="Proteomes" id="UP000826462"/>
    </source>
</evidence>